<feature type="region of interest" description="Disordered" evidence="6">
    <location>
        <begin position="501"/>
        <end position="572"/>
    </location>
</feature>
<dbReference type="Proteomes" id="UP000266723">
    <property type="component" value="Unassembled WGS sequence"/>
</dbReference>
<evidence type="ECO:0000256" key="6">
    <source>
        <dbReference type="SAM" id="MobiDB-lite"/>
    </source>
</evidence>
<dbReference type="InterPro" id="IPR002014">
    <property type="entry name" value="VHS_dom"/>
</dbReference>
<dbReference type="PANTHER" id="PTHR46646">
    <property type="entry name" value="TOM1-LIKE PROTEIN 1"/>
    <property type="match status" value="1"/>
</dbReference>
<evidence type="ECO:0000256" key="4">
    <source>
        <dbReference type="ARBA" id="ARBA00022927"/>
    </source>
</evidence>
<comment type="subcellular location">
    <subcellularLocation>
        <location evidence="1">Membrane</location>
        <topology evidence="1">Peripheral membrane protein</topology>
    </subcellularLocation>
</comment>
<comment type="caution">
    <text evidence="9">The sequence shown here is derived from an EMBL/GenBank/DDBJ whole genome shotgun (WGS) entry which is preliminary data.</text>
</comment>
<feature type="domain" description="GAT" evidence="8">
    <location>
        <begin position="414"/>
        <end position="501"/>
    </location>
</feature>
<evidence type="ECO:0000313" key="9">
    <source>
        <dbReference type="EMBL" id="KAF3495127.1"/>
    </source>
</evidence>
<feature type="compositionally biased region" description="Basic and acidic residues" evidence="6">
    <location>
        <begin position="551"/>
        <end position="560"/>
    </location>
</feature>
<evidence type="ECO:0000313" key="10">
    <source>
        <dbReference type="Proteomes" id="UP000266723"/>
    </source>
</evidence>
<dbReference type="InterPro" id="IPR037067">
    <property type="entry name" value="Coatomer_gsu_app_sf"/>
</dbReference>
<dbReference type="SUPFAM" id="SSF48464">
    <property type="entry name" value="ENTH/VHS domain"/>
    <property type="match status" value="1"/>
</dbReference>
<keyword evidence="10" id="KW-1185">Reference proteome</keyword>
<dbReference type="InterPro" id="IPR013041">
    <property type="entry name" value="Clathrin_app_Ig-like_sf"/>
</dbReference>
<dbReference type="EMBL" id="QGKV02002055">
    <property type="protein sequence ID" value="KAF3495127.1"/>
    <property type="molecule type" value="Genomic_DNA"/>
</dbReference>
<dbReference type="PROSITE" id="PS50909">
    <property type="entry name" value="GAT"/>
    <property type="match status" value="1"/>
</dbReference>
<dbReference type="Gene3D" id="1.25.40.90">
    <property type="match status" value="1"/>
</dbReference>
<keyword evidence="5" id="KW-0472">Membrane</keyword>
<protein>
    <recommendedName>
        <fullName evidence="11">VHS domain-containing protein</fullName>
    </recommendedName>
</protein>
<evidence type="ECO:0000256" key="5">
    <source>
        <dbReference type="ARBA" id="ARBA00023136"/>
    </source>
</evidence>
<dbReference type="Pfam" id="PF08752">
    <property type="entry name" value="COP-gamma_platf"/>
    <property type="match status" value="1"/>
</dbReference>
<keyword evidence="3" id="KW-0813">Transport</keyword>
<comment type="similarity">
    <text evidence="2">Belongs to the TOM1 family.</text>
</comment>
<dbReference type="InterPro" id="IPR013040">
    <property type="entry name" value="Coatomer_gsu_app_Ig-like_dom"/>
</dbReference>
<evidence type="ECO:0008006" key="11">
    <source>
        <dbReference type="Google" id="ProtNLM"/>
    </source>
</evidence>
<dbReference type="SUPFAM" id="SSF89009">
    <property type="entry name" value="GAT-like domain"/>
    <property type="match status" value="1"/>
</dbReference>
<dbReference type="PROSITE" id="PS50179">
    <property type="entry name" value="VHS"/>
    <property type="match status" value="1"/>
</dbReference>
<dbReference type="InterPro" id="IPR038425">
    <property type="entry name" value="GAT_sf"/>
</dbReference>
<evidence type="ECO:0000256" key="1">
    <source>
        <dbReference type="ARBA" id="ARBA00004170"/>
    </source>
</evidence>
<dbReference type="InterPro" id="IPR008942">
    <property type="entry name" value="ENTH_VHS"/>
</dbReference>
<dbReference type="Gene3D" id="2.60.40.1480">
    <property type="entry name" value="Coatomer, gamma subunit, appendage domain"/>
    <property type="match status" value="1"/>
</dbReference>
<dbReference type="CDD" id="cd14231">
    <property type="entry name" value="GAT_GGA-like_plant"/>
    <property type="match status" value="1"/>
</dbReference>
<evidence type="ECO:0000256" key="2">
    <source>
        <dbReference type="ARBA" id="ARBA00007708"/>
    </source>
</evidence>
<dbReference type="Pfam" id="PF03127">
    <property type="entry name" value="GAT"/>
    <property type="match status" value="1"/>
</dbReference>
<dbReference type="InterPro" id="IPR004152">
    <property type="entry name" value="GAT_dom"/>
</dbReference>
<reference evidence="9 10" key="1">
    <citation type="journal article" date="2020" name="BMC Genomics">
        <title>Intraspecific diversification of the crop wild relative Brassica cretica Lam. using demographic model selection.</title>
        <authorList>
            <person name="Kioukis A."/>
            <person name="Michalopoulou V.A."/>
            <person name="Briers L."/>
            <person name="Pirintsos S."/>
            <person name="Studholme D.J."/>
            <person name="Pavlidis P."/>
            <person name="Sarris P.F."/>
        </authorList>
    </citation>
    <scope>NUCLEOTIDE SEQUENCE [LARGE SCALE GENOMIC DNA]</scope>
    <source>
        <strain evidence="10">cv. PFS-1207/04</strain>
    </source>
</reference>
<dbReference type="SMART" id="SM00288">
    <property type="entry name" value="VHS"/>
    <property type="match status" value="1"/>
</dbReference>
<dbReference type="InterPro" id="IPR044836">
    <property type="entry name" value="TOL_plant"/>
</dbReference>
<evidence type="ECO:0000256" key="3">
    <source>
        <dbReference type="ARBA" id="ARBA00022448"/>
    </source>
</evidence>
<dbReference type="PANTHER" id="PTHR46646:SF5">
    <property type="entry name" value="TOM1-LIKE PROTEIN 2"/>
    <property type="match status" value="1"/>
</dbReference>
<accession>A0ABQ7ABU4</accession>
<keyword evidence="4" id="KW-0653">Protein transport</keyword>
<sequence>MYCFSNTSISVLEAYFLKKKLGLYKEILLQVQILRPPIDRLRFRQTQDNNLLLLPQLRSRRSPPERHQILRRRRRDVPSLDFELRSQVLRLQLNQSSCWRGCFRSRGFSELASKALNSLPYDSPGQAFVAFEKPAGVPAVGKFSNTLTFVVKEVDPSTGEAEDDGVEDEYQLEDLEVVAADYMLKVNHKSMDKLKIAEWGEKLKTGGAQMSRMVSDKFKDILQAPTLESKMVDEATLETLEEPNWGMNMRICAQINNNEFNATEIVRAIKRKISGKSPVTQRLSLELLEACAMNCDKIFSEVASERVLDEMVLLVKNGEAGSENRSRAFQLVRAWGQSQDLAYLPVFKQTYLSLEGDNGLNARNEENPMSGQSSLESLMQRPVPVPPPGSYPVPNQDQARGDDGGGFDYNFGNLSINDKKEQIEITRNSLELLSSMLNTEGKPNHPEDELTVSLMEKCKQSQPLIQMIIESTTDDETVLFEALHVNDELQRILAIYEKTDESEKKRAMVEQESSGSKDTGPKPTREEQPVQQKGDDNDKNHSQSSGSGNKAGKEEDKQVKIELGLSSDEDEK</sequence>
<gene>
    <name evidence="9" type="ORF">DY000_02058166</name>
</gene>
<feature type="domain" description="VHS" evidence="7">
    <location>
        <begin position="235"/>
        <end position="338"/>
    </location>
</feature>
<dbReference type="Gene3D" id="1.20.58.160">
    <property type="match status" value="1"/>
</dbReference>
<dbReference type="SUPFAM" id="SSF49348">
    <property type="entry name" value="Clathrin adaptor appendage domain"/>
    <property type="match status" value="1"/>
</dbReference>
<evidence type="ECO:0000259" key="7">
    <source>
        <dbReference type="PROSITE" id="PS50179"/>
    </source>
</evidence>
<dbReference type="Pfam" id="PF00790">
    <property type="entry name" value="VHS"/>
    <property type="match status" value="1"/>
</dbReference>
<evidence type="ECO:0000259" key="8">
    <source>
        <dbReference type="PROSITE" id="PS50909"/>
    </source>
</evidence>
<name>A0ABQ7ABU4_BRACR</name>
<proteinExistence type="inferred from homology"/>
<dbReference type="CDD" id="cd03561">
    <property type="entry name" value="VHS"/>
    <property type="match status" value="1"/>
</dbReference>
<organism evidence="9 10">
    <name type="scientific">Brassica cretica</name>
    <name type="common">Mustard</name>
    <dbReference type="NCBI Taxonomy" id="69181"/>
    <lineage>
        <taxon>Eukaryota</taxon>
        <taxon>Viridiplantae</taxon>
        <taxon>Streptophyta</taxon>
        <taxon>Embryophyta</taxon>
        <taxon>Tracheophyta</taxon>
        <taxon>Spermatophyta</taxon>
        <taxon>Magnoliopsida</taxon>
        <taxon>eudicotyledons</taxon>
        <taxon>Gunneridae</taxon>
        <taxon>Pentapetalae</taxon>
        <taxon>rosids</taxon>
        <taxon>malvids</taxon>
        <taxon>Brassicales</taxon>
        <taxon>Brassicaceae</taxon>
        <taxon>Brassiceae</taxon>
        <taxon>Brassica</taxon>
    </lineage>
</organism>
<feature type="compositionally biased region" description="Basic and acidic residues" evidence="6">
    <location>
        <begin position="519"/>
        <end position="541"/>
    </location>
</feature>